<name>A0A5C8P775_9HYPH</name>
<protein>
    <submittedName>
        <fullName evidence="1">SRPBCC family protein</fullName>
    </submittedName>
</protein>
<organism evidence="1 2">
    <name type="scientific">Vineibacter terrae</name>
    <dbReference type="NCBI Taxonomy" id="2586908"/>
    <lineage>
        <taxon>Bacteria</taxon>
        <taxon>Pseudomonadati</taxon>
        <taxon>Pseudomonadota</taxon>
        <taxon>Alphaproteobacteria</taxon>
        <taxon>Hyphomicrobiales</taxon>
        <taxon>Vineibacter</taxon>
    </lineage>
</organism>
<dbReference type="InterPro" id="IPR019587">
    <property type="entry name" value="Polyketide_cyclase/dehydratase"/>
</dbReference>
<proteinExistence type="predicted"/>
<dbReference type="InterPro" id="IPR023393">
    <property type="entry name" value="START-like_dom_sf"/>
</dbReference>
<dbReference type="CDD" id="cd07821">
    <property type="entry name" value="PYR_PYL_RCAR_like"/>
    <property type="match status" value="1"/>
</dbReference>
<dbReference type="SUPFAM" id="SSF55961">
    <property type="entry name" value="Bet v1-like"/>
    <property type="match status" value="1"/>
</dbReference>
<dbReference type="OrthoDB" id="1364128at2"/>
<reference evidence="1 2" key="1">
    <citation type="submission" date="2019-06" db="EMBL/GenBank/DDBJ databases">
        <title>New taxonomy in bacterial strain CC-CFT640, isolated from vineyard.</title>
        <authorList>
            <person name="Lin S.-Y."/>
            <person name="Tsai C.-F."/>
            <person name="Young C.-C."/>
        </authorList>
    </citation>
    <scope>NUCLEOTIDE SEQUENCE [LARGE SCALE GENOMIC DNA]</scope>
    <source>
        <strain evidence="1 2">CC-CFT640</strain>
    </source>
</reference>
<dbReference type="Pfam" id="PF10604">
    <property type="entry name" value="Polyketide_cyc2"/>
    <property type="match status" value="1"/>
</dbReference>
<comment type="caution">
    <text evidence="1">The sequence shown here is derived from an EMBL/GenBank/DDBJ whole genome shotgun (WGS) entry which is preliminary data.</text>
</comment>
<dbReference type="EMBL" id="VDUZ01000095">
    <property type="protein sequence ID" value="TXL69214.1"/>
    <property type="molecule type" value="Genomic_DNA"/>
</dbReference>
<dbReference type="Proteomes" id="UP000321638">
    <property type="component" value="Unassembled WGS sequence"/>
</dbReference>
<evidence type="ECO:0000313" key="2">
    <source>
        <dbReference type="Proteomes" id="UP000321638"/>
    </source>
</evidence>
<gene>
    <name evidence="1" type="ORF">FHP25_39990</name>
</gene>
<dbReference type="Gene3D" id="3.30.530.20">
    <property type="match status" value="1"/>
</dbReference>
<sequence length="136" mass="14830">MASLRQDIPINAPAEDAWAALRDFGALHQRLVPGFVVDCRLDGPDARIVTFFNGMQARELLVDIDDAHHRLAYAIVDGRATHYSASAQVLAEGAQRSRFIWIIDLLPDALAPSIAAMQAQGAKAIKQTLDRQLAQG</sequence>
<evidence type="ECO:0000313" key="1">
    <source>
        <dbReference type="EMBL" id="TXL69214.1"/>
    </source>
</evidence>
<dbReference type="AlphaFoldDB" id="A0A5C8P775"/>
<keyword evidence="2" id="KW-1185">Reference proteome</keyword>
<dbReference type="RefSeq" id="WP_147852617.1">
    <property type="nucleotide sequence ID" value="NZ_VDUZ01000095.1"/>
</dbReference>
<accession>A0A5C8P775</accession>